<dbReference type="InterPro" id="IPR003961">
    <property type="entry name" value="FN3_dom"/>
</dbReference>
<keyword evidence="12 21" id="KW-0067">ATP-binding</keyword>
<evidence type="ECO:0000256" key="9">
    <source>
        <dbReference type="ARBA" id="ARBA00022737"/>
    </source>
</evidence>
<evidence type="ECO:0000256" key="17">
    <source>
        <dbReference type="ARBA" id="ARBA00023170"/>
    </source>
</evidence>
<dbReference type="Gene3D" id="1.10.510.10">
    <property type="entry name" value="Transferase(Phosphotransferase) domain 1"/>
    <property type="match status" value="1"/>
</dbReference>
<dbReference type="GO" id="GO:0043560">
    <property type="term" value="F:insulin receptor substrate binding"/>
    <property type="evidence" value="ECO:0007669"/>
    <property type="project" value="TreeGrafter"/>
</dbReference>
<keyword evidence="16" id="KW-1015">Disulfide bond</keyword>
<accession>A0A336MAS5</accession>
<dbReference type="FunFam" id="3.30.200.20:FF:000026">
    <property type="entry name" value="Tyrosine-protein kinase receptor"/>
    <property type="match status" value="1"/>
</dbReference>
<dbReference type="PRINTS" id="PR00109">
    <property type="entry name" value="TYRKINASE"/>
</dbReference>
<keyword evidence="19" id="KW-0464">Manganese</keyword>
<dbReference type="FunFam" id="1.10.510.10:FF:000528">
    <property type="entry name" value="Tyrosine-protein kinase receptor"/>
    <property type="match status" value="1"/>
</dbReference>
<reference evidence="27" key="1">
    <citation type="submission" date="2018-07" db="EMBL/GenBank/DDBJ databases">
        <authorList>
            <person name="Quirk P.G."/>
            <person name="Krulwich T.A."/>
        </authorList>
    </citation>
    <scope>NUCLEOTIDE SEQUENCE</scope>
</reference>
<keyword evidence="10 21" id="KW-0547">Nucleotide-binding</keyword>
<dbReference type="InterPro" id="IPR017441">
    <property type="entry name" value="Protein_kinase_ATP_BS"/>
</dbReference>
<feature type="binding site" evidence="21">
    <location>
        <position position="459"/>
    </location>
    <ligand>
        <name>ATP</name>
        <dbReference type="ChEBI" id="CHEBI:30616"/>
    </ligand>
</feature>
<dbReference type="InterPro" id="IPR011009">
    <property type="entry name" value="Kinase-like_dom_sf"/>
</dbReference>
<feature type="compositionally biased region" description="Acidic residues" evidence="23">
    <location>
        <begin position="804"/>
        <end position="818"/>
    </location>
</feature>
<keyword evidence="18" id="KW-0325">Glycoprotein</keyword>
<evidence type="ECO:0000256" key="4">
    <source>
        <dbReference type="ARBA" id="ARBA00022679"/>
    </source>
</evidence>
<keyword evidence="3 22" id="KW-0597">Phosphoprotein</keyword>
<evidence type="ECO:0000256" key="2">
    <source>
        <dbReference type="ARBA" id="ARBA00004479"/>
    </source>
</evidence>
<dbReference type="Gene3D" id="3.30.200.20">
    <property type="entry name" value="Phosphorylase Kinase, domain 1"/>
    <property type="match status" value="1"/>
</dbReference>
<dbReference type="InterPro" id="IPR002011">
    <property type="entry name" value="Tyr_kinase_rcpt_2_CS"/>
</dbReference>
<gene>
    <name evidence="27" type="primary">CSON013019</name>
</gene>
<comment type="cofactor">
    <cofactor evidence="1">
        <name>Mn(2+)</name>
        <dbReference type="ChEBI" id="CHEBI:29035"/>
    </cofactor>
</comment>
<evidence type="ECO:0000256" key="3">
    <source>
        <dbReference type="ARBA" id="ARBA00022553"/>
    </source>
</evidence>
<dbReference type="SMART" id="SM00060">
    <property type="entry name" value="FN3"/>
    <property type="match status" value="2"/>
</dbReference>
<keyword evidence="4" id="KW-0808">Transferase</keyword>
<dbReference type="GO" id="GO:0042593">
    <property type="term" value="P:glucose homeostasis"/>
    <property type="evidence" value="ECO:0007669"/>
    <property type="project" value="TreeGrafter"/>
</dbReference>
<dbReference type="GO" id="GO:0043410">
    <property type="term" value="P:positive regulation of MAPK cascade"/>
    <property type="evidence" value="ECO:0007669"/>
    <property type="project" value="TreeGrafter"/>
</dbReference>
<evidence type="ECO:0000256" key="20">
    <source>
        <dbReference type="ARBA" id="ARBA00051243"/>
    </source>
</evidence>
<dbReference type="PROSITE" id="PS00239">
    <property type="entry name" value="RECEPTOR_TYR_KIN_II"/>
    <property type="match status" value="1"/>
</dbReference>
<dbReference type="EC" id="2.7.10.1" evidence="22"/>
<evidence type="ECO:0000259" key="25">
    <source>
        <dbReference type="PROSITE" id="PS50011"/>
    </source>
</evidence>
<dbReference type="GO" id="GO:0005899">
    <property type="term" value="C:insulin receptor complex"/>
    <property type="evidence" value="ECO:0007669"/>
    <property type="project" value="TreeGrafter"/>
</dbReference>
<evidence type="ECO:0000256" key="12">
    <source>
        <dbReference type="ARBA" id="ARBA00022840"/>
    </source>
</evidence>
<protein>
    <recommendedName>
        <fullName evidence="22">Tyrosine-protein kinase receptor</fullName>
        <ecNumber evidence="22">2.7.10.1</ecNumber>
    </recommendedName>
</protein>
<dbReference type="InterPro" id="IPR000719">
    <property type="entry name" value="Prot_kinase_dom"/>
</dbReference>
<comment type="similarity">
    <text evidence="22">Belongs to the protein kinase superfamily. Tyr protein kinase family. Insulin receptor subfamily.</text>
</comment>
<keyword evidence="6 22" id="KW-0812">Transmembrane</keyword>
<evidence type="ECO:0000256" key="1">
    <source>
        <dbReference type="ARBA" id="ARBA00001936"/>
    </source>
</evidence>
<keyword evidence="17 22" id="KW-0675">Receptor</keyword>
<dbReference type="AlphaFoldDB" id="A0A336MAS5"/>
<dbReference type="CDD" id="cd05032">
    <property type="entry name" value="PTKc_InsR_like"/>
    <property type="match status" value="1"/>
</dbReference>
<keyword evidence="8" id="KW-0732">Signal</keyword>
<feature type="compositionally biased region" description="Polar residues" evidence="23">
    <location>
        <begin position="715"/>
        <end position="724"/>
    </location>
</feature>
<evidence type="ECO:0000256" key="6">
    <source>
        <dbReference type="ARBA" id="ARBA00022692"/>
    </source>
</evidence>
<feature type="region of interest" description="Disordered" evidence="23">
    <location>
        <begin position="702"/>
        <end position="748"/>
    </location>
</feature>
<dbReference type="PROSITE" id="PS50011">
    <property type="entry name" value="PROTEIN_KINASE_DOM"/>
    <property type="match status" value="1"/>
</dbReference>
<keyword evidence="13 24" id="KW-1133">Transmembrane helix</keyword>
<dbReference type="InterPro" id="IPR013783">
    <property type="entry name" value="Ig-like_fold"/>
</dbReference>
<proteinExistence type="inferred from homology"/>
<dbReference type="Pfam" id="PF00041">
    <property type="entry name" value="fn3"/>
    <property type="match status" value="1"/>
</dbReference>
<evidence type="ECO:0000256" key="11">
    <source>
        <dbReference type="ARBA" id="ARBA00022777"/>
    </source>
</evidence>
<evidence type="ECO:0000259" key="26">
    <source>
        <dbReference type="PROSITE" id="PS50853"/>
    </source>
</evidence>
<evidence type="ECO:0000256" key="22">
    <source>
        <dbReference type="RuleBase" id="RU000312"/>
    </source>
</evidence>
<dbReference type="InterPro" id="IPR020635">
    <property type="entry name" value="Tyr_kinase_cat_dom"/>
</dbReference>
<evidence type="ECO:0000256" key="23">
    <source>
        <dbReference type="SAM" id="MobiDB-lite"/>
    </source>
</evidence>
<keyword evidence="5" id="KW-0165">Cleavage on pair of basic residues</keyword>
<dbReference type="OMA" id="HSCISAN"/>
<dbReference type="InterPro" id="IPR008266">
    <property type="entry name" value="Tyr_kinase_AS"/>
</dbReference>
<organism evidence="27">
    <name type="scientific">Culicoides sonorensis</name>
    <name type="common">Biting midge</name>
    <dbReference type="NCBI Taxonomy" id="179676"/>
    <lineage>
        <taxon>Eukaryota</taxon>
        <taxon>Metazoa</taxon>
        <taxon>Ecdysozoa</taxon>
        <taxon>Arthropoda</taxon>
        <taxon>Hexapoda</taxon>
        <taxon>Insecta</taxon>
        <taxon>Pterygota</taxon>
        <taxon>Neoptera</taxon>
        <taxon>Endopterygota</taxon>
        <taxon>Diptera</taxon>
        <taxon>Nematocera</taxon>
        <taxon>Chironomoidea</taxon>
        <taxon>Ceratopogonidae</taxon>
        <taxon>Ceratopogoninae</taxon>
        <taxon>Culicoides</taxon>
        <taxon>Monoculicoides</taxon>
    </lineage>
</organism>
<dbReference type="GO" id="GO:0030424">
    <property type="term" value="C:axon"/>
    <property type="evidence" value="ECO:0007669"/>
    <property type="project" value="TreeGrafter"/>
</dbReference>
<dbReference type="InterPro" id="IPR036116">
    <property type="entry name" value="FN3_sf"/>
</dbReference>
<evidence type="ECO:0000256" key="19">
    <source>
        <dbReference type="ARBA" id="ARBA00023211"/>
    </source>
</evidence>
<dbReference type="SUPFAM" id="SSF49265">
    <property type="entry name" value="Fibronectin type III"/>
    <property type="match status" value="2"/>
</dbReference>
<dbReference type="InterPro" id="IPR001245">
    <property type="entry name" value="Ser-Thr/Tyr_kinase_cat_dom"/>
</dbReference>
<evidence type="ECO:0000256" key="7">
    <source>
        <dbReference type="ARBA" id="ARBA00022723"/>
    </source>
</evidence>
<dbReference type="GO" id="GO:0051897">
    <property type="term" value="P:positive regulation of phosphatidylinositol 3-kinase/protein kinase B signal transduction"/>
    <property type="evidence" value="ECO:0007669"/>
    <property type="project" value="TreeGrafter"/>
</dbReference>
<feature type="region of interest" description="Disordered" evidence="23">
    <location>
        <begin position="800"/>
        <end position="832"/>
    </location>
</feature>
<dbReference type="GO" id="GO:0030154">
    <property type="term" value="P:cell differentiation"/>
    <property type="evidence" value="ECO:0007669"/>
    <property type="project" value="UniProtKB-ARBA"/>
</dbReference>
<evidence type="ECO:0000256" key="18">
    <source>
        <dbReference type="ARBA" id="ARBA00023180"/>
    </source>
</evidence>
<dbReference type="GO" id="GO:0005524">
    <property type="term" value="F:ATP binding"/>
    <property type="evidence" value="ECO:0007669"/>
    <property type="project" value="UniProtKB-UniRule"/>
</dbReference>
<sequence>MISSENNGGQSEIRYFKTLAHTPMHVQKLDVTSNASSEIVVTWKPPKRFNGEPDNYEIVVTLIENKDIIFQRDYCKEPLKEGEDLPTRHIDIKTNEEPKKDSCDCQNITCDGLKSGPLSEDEALEAITFEDKLQDWVYIKYTNPAKNEQRRRRDVSSLTDSPIFTSTTMKSLISSILGHKDKEKNRVLGEKEEIEETDDKQNVMFKRIFTNETKLVIKNLKHFSWYSISVRACRQTQEGASMERCSPPQYKSARTRMVPGADDIMTFFTAIEHLNNSKTAIKVSWEPPKDPNGFIVSYSILYKANTNPYCVTAKEFIEKKFVLLSDLDSGNYSIQVKATSMFGDGAYTAAQFQVIPENKRQFYLVVTIISIIVAVFGGIFLFGYLYFRRKFTPQMANMKLIASVNPEYISMQYTPDEWEVPREKIIQLQELGQGSFGMVYEGIIKDLNKPGEELKCAIKTVNENATDRERINFLKEASVMKGFDTHHVVKLLGVCSSGQPTLVVMELMGNGDLKGYLRSHRPDRDSLDGPAPQPPSLRRVYQMAIEIADGMAYLAFKKFVHRDLAARNCMVAEDLTVKIGDFGMTRDIYETDYYRKGTKGLLPVRWMAPESLKDGVFTSSSDVFSYGVVLWEMATLASQPYQGLSNDQVLRYVIDGGVMERPENCPDKLYDLMRRCWTHRPSARPTFLEIVQELHGDAQPSFRDLSFYDSPDGQRYSQEQQNVIPSGDDATTPLTRPEEDIESSIDDDHYLVNRTTSQHLSNKDISLQAIRSSQPLSGGISSGFFHKNDPIVQLSINPSSYRIDEEEENVDNDENADNDDTRNRNQKNEDLPRLNIVTVTEYNHLKNGDQPRLISLSQVNSNQSQVQQKSDAVTITLPLQSDTSLKQVDLQQPLNDDQDIVMARIQNTINPEKLNFIQKFYNQTKSKSPNTDISRFDEDEENELTPINKKQNNIKITPTKYLPNKNKFALNNDEELRPLSNGFVLKNS</sequence>
<keyword evidence="9" id="KW-0677">Repeat</keyword>
<dbReference type="SUPFAM" id="SSF56112">
    <property type="entry name" value="Protein kinase-like (PK-like)"/>
    <property type="match status" value="1"/>
</dbReference>
<dbReference type="GO" id="GO:0005009">
    <property type="term" value="F:insulin receptor activity"/>
    <property type="evidence" value="ECO:0007669"/>
    <property type="project" value="TreeGrafter"/>
</dbReference>
<dbReference type="Gene3D" id="2.60.40.10">
    <property type="entry name" value="Immunoglobulins"/>
    <property type="match status" value="2"/>
</dbReference>
<dbReference type="VEuPathDB" id="VectorBase:CSON013019"/>
<dbReference type="PROSITE" id="PS50853">
    <property type="entry name" value="FN3"/>
    <property type="match status" value="1"/>
</dbReference>
<evidence type="ECO:0000256" key="24">
    <source>
        <dbReference type="SAM" id="Phobius"/>
    </source>
</evidence>
<dbReference type="InterPro" id="IPR050122">
    <property type="entry name" value="RTK"/>
</dbReference>
<keyword evidence="11" id="KW-0418">Kinase</keyword>
<evidence type="ECO:0000256" key="10">
    <source>
        <dbReference type="ARBA" id="ARBA00022741"/>
    </source>
</evidence>
<evidence type="ECO:0000256" key="5">
    <source>
        <dbReference type="ARBA" id="ARBA00022685"/>
    </source>
</evidence>
<dbReference type="SMART" id="SM00219">
    <property type="entry name" value="TyrKc"/>
    <property type="match status" value="1"/>
</dbReference>
<dbReference type="GO" id="GO:0007399">
    <property type="term" value="P:nervous system development"/>
    <property type="evidence" value="ECO:0007669"/>
    <property type="project" value="UniProtKB-ARBA"/>
</dbReference>
<feature type="transmembrane region" description="Helical" evidence="24">
    <location>
        <begin position="362"/>
        <end position="387"/>
    </location>
</feature>
<evidence type="ECO:0000256" key="14">
    <source>
        <dbReference type="ARBA" id="ARBA00023136"/>
    </source>
</evidence>
<name>A0A336MAS5_CULSO</name>
<comment type="subcellular location">
    <subcellularLocation>
        <location evidence="2">Membrane</location>
        <topology evidence="2">Single-pass type I membrane protein</topology>
    </subcellularLocation>
</comment>
<evidence type="ECO:0000313" key="27">
    <source>
        <dbReference type="EMBL" id="SSX26009.1"/>
    </source>
</evidence>
<dbReference type="Pfam" id="PF07714">
    <property type="entry name" value="PK_Tyr_Ser-Thr"/>
    <property type="match status" value="1"/>
</dbReference>
<keyword evidence="15" id="KW-0829">Tyrosine-protein kinase</keyword>
<comment type="catalytic activity">
    <reaction evidence="20 22">
        <text>L-tyrosyl-[protein] + ATP = O-phospho-L-tyrosyl-[protein] + ADP + H(+)</text>
        <dbReference type="Rhea" id="RHEA:10596"/>
        <dbReference type="Rhea" id="RHEA-COMP:10136"/>
        <dbReference type="Rhea" id="RHEA-COMP:20101"/>
        <dbReference type="ChEBI" id="CHEBI:15378"/>
        <dbReference type="ChEBI" id="CHEBI:30616"/>
        <dbReference type="ChEBI" id="CHEBI:46858"/>
        <dbReference type="ChEBI" id="CHEBI:61978"/>
        <dbReference type="ChEBI" id="CHEBI:456216"/>
        <dbReference type="EC" id="2.7.10.1"/>
    </reaction>
</comment>
<dbReference type="PROSITE" id="PS00109">
    <property type="entry name" value="PROTEIN_KINASE_TYR"/>
    <property type="match status" value="1"/>
</dbReference>
<feature type="domain" description="Fibronectin type-III" evidence="26">
    <location>
        <begin position="267"/>
        <end position="358"/>
    </location>
</feature>
<dbReference type="PANTHER" id="PTHR24416">
    <property type="entry name" value="TYROSINE-PROTEIN KINASE RECEPTOR"/>
    <property type="match status" value="1"/>
</dbReference>
<feature type="compositionally biased region" description="Basic and acidic residues" evidence="23">
    <location>
        <begin position="819"/>
        <end position="832"/>
    </location>
</feature>
<dbReference type="GO" id="GO:0046872">
    <property type="term" value="F:metal ion binding"/>
    <property type="evidence" value="ECO:0007669"/>
    <property type="project" value="UniProtKB-KW"/>
</dbReference>
<evidence type="ECO:0000256" key="8">
    <source>
        <dbReference type="ARBA" id="ARBA00022729"/>
    </source>
</evidence>
<dbReference type="CDD" id="cd00063">
    <property type="entry name" value="FN3"/>
    <property type="match status" value="2"/>
</dbReference>
<keyword evidence="7" id="KW-0479">Metal-binding</keyword>
<dbReference type="PROSITE" id="PS00107">
    <property type="entry name" value="PROTEIN_KINASE_ATP"/>
    <property type="match status" value="1"/>
</dbReference>
<evidence type="ECO:0000256" key="13">
    <source>
        <dbReference type="ARBA" id="ARBA00022989"/>
    </source>
</evidence>
<evidence type="ECO:0000256" key="21">
    <source>
        <dbReference type="PROSITE-ProRule" id="PRU10141"/>
    </source>
</evidence>
<dbReference type="PANTHER" id="PTHR24416:SF525">
    <property type="entry name" value="INSULIN-LIKE RECEPTOR"/>
    <property type="match status" value="1"/>
</dbReference>
<dbReference type="EMBL" id="UFQT01000640">
    <property type="protein sequence ID" value="SSX26009.1"/>
    <property type="molecule type" value="Genomic_DNA"/>
</dbReference>
<keyword evidence="14 24" id="KW-0472">Membrane</keyword>
<feature type="domain" description="Protein kinase" evidence="25">
    <location>
        <begin position="425"/>
        <end position="702"/>
    </location>
</feature>
<evidence type="ECO:0000256" key="15">
    <source>
        <dbReference type="ARBA" id="ARBA00023137"/>
    </source>
</evidence>
<evidence type="ECO:0000256" key="16">
    <source>
        <dbReference type="ARBA" id="ARBA00023157"/>
    </source>
</evidence>